<keyword evidence="4" id="KW-0413">Isomerase</keyword>
<dbReference type="PANTHER" id="PTHR43811:SF19">
    <property type="entry name" value="39 KDA FK506-BINDING NUCLEAR PROTEIN"/>
    <property type="match status" value="1"/>
</dbReference>
<reference evidence="6" key="1">
    <citation type="submission" date="2018-06" db="EMBL/GenBank/DDBJ databases">
        <authorList>
            <person name="Zhirakovskaya E."/>
        </authorList>
    </citation>
    <scope>NUCLEOTIDE SEQUENCE</scope>
</reference>
<protein>
    <recommendedName>
        <fullName evidence="2">peptidylprolyl isomerase</fullName>
        <ecNumber evidence="2">5.2.1.8</ecNumber>
    </recommendedName>
</protein>
<feature type="non-terminal residue" evidence="6">
    <location>
        <position position="1"/>
    </location>
</feature>
<evidence type="ECO:0000256" key="4">
    <source>
        <dbReference type="ARBA" id="ARBA00023235"/>
    </source>
</evidence>
<dbReference type="PROSITE" id="PS50059">
    <property type="entry name" value="FKBP_PPIASE"/>
    <property type="match status" value="1"/>
</dbReference>
<dbReference type="AlphaFoldDB" id="A0A3B0UIT5"/>
<accession>A0A3B0UIT5</accession>
<dbReference type="InterPro" id="IPR001179">
    <property type="entry name" value="PPIase_FKBP_dom"/>
</dbReference>
<dbReference type="PANTHER" id="PTHR43811">
    <property type="entry name" value="FKBP-TYPE PEPTIDYL-PROLYL CIS-TRANS ISOMERASE FKPA"/>
    <property type="match status" value="1"/>
</dbReference>
<name>A0A3B0UIT5_9ZZZZ</name>
<evidence type="ECO:0000256" key="1">
    <source>
        <dbReference type="ARBA" id="ARBA00000971"/>
    </source>
</evidence>
<keyword evidence="3" id="KW-0697">Rotamase</keyword>
<sequence>GLFINGIDIPFIASYKGRLMDTGVEFDANDSATFTLRRVIAGWQVVLLDSKEGDSLTLYIPSGYGYGFKKESQNDIPSNANLIFNIKIHQIN</sequence>
<comment type="catalytic activity">
    <reaction evidence="1">
        <text>[protein]-peptidylproline (omega=180) = [protein]-peptidylproline (omega=0)</text>
        <dbReference type="Rhea" id="RHEA:16237"/>
        <dbReference type="Rhea" id="RHEA-COMP:10747"/>
        <dbReference type="Rhea" id="RHEA-COMP:10748"/>
        <dbReference type="ChEBI" id="CHEBI:83833"/>
        <dbReference type="ChEBI" id="CHEBI:83834"/>
        <dbReference type="EC" id="5.2.1.8"/>
    </reaction>
</comment>
<evidence type="ECO:0000313" key="6">
    <source>
        <dbReference type="EMBL" id="VAW28233.1"/>
    </source>
</evidence>
<dbReference type="InterPro" id="IPR046357">
    <property type="entry name" value="PPIase_dom_sf"/>
</dbReference>
<evidence type="ECO:0000256" key="3">
    <source>
        <dbReference type="ARBA" id="ARBA00023110"/>
    </source>
</evidence>
<feature type="domain" description="PPIase FKBP-type" evidence="5">
    <location>
        <begin position="8"/>
        <end position="92"/>
    </location>
</feature>
<dbReference type="EMBL" id="UOES01000369">
    <property type="protein sequence ID" value="VAW28233.1"/>
    <property type="molecule type" value="Genomic_DNA"/>
</dbReference>
<organism evidence="6">
    <name type="scientific">hydrothermal vent metagenome</name>
    <dbReference type="NCBI Taxonomy" id="652676"/>
    <lineage>
        <taxon>unclassified sequences</taxon>
        <taxon>metagenomes</taxon>
        <taxon>ecological metagenomes</taxon>
    </lineage>
</organism>
<dbReference type="Gene3D" id="3.10.50.40">
    <property type="match status" value="1"/>
</dbReference>
<evidence type="ECO:0000256" key="2">
    <source>
        <dbReference type="ARBA" id="ARBA00013194"/>
    </source>
</evidence>
<dbReference type="Pfam" id="PF00254">
    <property type="entry name" value="FKBP_C"/>
    <property type="match status" value="1"/>
</dbReference>
<evidence type="ECO:0000259" key="5">
    <source>
        <dbReference type="PROSITE" id="PS50059"/>
    </source>
</evidence>
<gene>
    <name evidence="6" type="ORF">MNBD_BACTEROID06-1041</name>
</gene>
<dbReference type="EC" id="5.2.1.8" evidence="2"/>
<proteinExistence type="predicted"/>
<dbReference type="GO" id="GO:0003755">
    <property type="term" value="F:peptidyl-prolyl cis-trans isomerase activity"/>
    <property type="evidence" value="ECO:0007669"/>
    <property type="project" value="UniProtKB-KW"/>
</dbReference>
<dbReference type="SUPFAM" id="SSF54534">
    <property type="entry name" value="FKBP-like"/>
    <property type="match status" value="1"/>
</dbReference>